<evidence type="ECO:0000256" key="2">
    <source>
        <dbReference type="ARBA" id="ARBA00022722"/>
    </source>
</evidence>
<keyword evidence="8" id="KW-0812">Transmembrane</keyword>
<dbReference type="GO" id="GO:0046872">
    <property type="term" value="F:metal ion binding"/>
    <property type="evidence" value="ECO:0007669"/>
    <property type="project" value="UniProtKB-KW"/>
</dbReference>
<keyword evidence="10" id="KW-1185">Reference proteome</keyword>
<gene>
    <name evidence="9" type="ORF">BcabD6B2_49610</name>
</gene>
<dbReference type="GO" id="GO:0006308">
    <property type="term" value="P:DNA catabolic process"/>
    <property type="evidence" value="ECO:0007669"/>
    <property type="project" value="InterPro"/>
</dbReference>
<keyword evidence="5" id="KW-0378">Hydrolase</keyword>
<dbReference type="SUPFAM" id="SSF48537">
    <property type="entry name" value="Phospholipase C/P1 nuclease"/>
    <property type="match status" value="1"/>
</dbReference>
<dbReference type="Gene3D" id="1.10.575.10">
    <property type="entry name" value="P1 Nuclease"/>
    <property type="match status" value="1"/>
</dbReference>
<dbReference type="InterPro" id="IPR008947">
    <property type="entry name" value="PLipase_C/P1_nuclease_dom_sf"/>
</dbReference>
<dbReference type="RefSeq" id="XP_067717595.1">
    <property type="nucleotide sequence ID" value="XM_067861494.1"/>
</dbReference>
<keyword evidence="4" id="KW-0255">Endonuclease</keyword>
<protein>
    <submittedName>
        <fullName evidence="9">P1 nuclease, putative</fullName>
    </submittedName>
</protein>
<evidence type="ECO:0000256" key="1">
    <source>
        <dbReference type="ARBA" id="ARBA00009547"/>
    </source>
</evidence>
<dbReference type="GeneID" id="94197007"/>
<evidence type="ECO:0000256" key="4">
    <source>
        <dbReference type="ARBA" id="ARBA00022759"/>
    </source>
</evidence>
<dbReference type="GO" id="GO:0003676">
    <property type="term" value="F:nucleic acid binding"/>
    <property type="evidence" value="ECO:0007669"/>
    <property type="project" value="InterPro"/>
</dbReference>
<evidence type="ECO:0000256" key="7">
    <source>
        <dbReference type="ARBA" id="ARBA00023180"/>
    </source>
</evidence>
<evidence type="ECO:0000256" key="5">
    <source>
        <dbReference type="ARBA" id="ARBA00022801"/>
    </source>
</evidence>
<dbReference type="GO" id="GO:0016788">
    <property type="term" value="F:hydrolase activity, acting on ester bonds"/>
    <property type="evidence" value="ECO:0007669"/>
    <property type="project" value="InterPro"/>
</dbReference>
<dbReference type="Pfam" id="PF02265">
    <property type="entry name" value="S1-P1_nuclease"/>
    <property type="match status" value="1"/>
</dbReference>
<keyword evidence="8" id="KW-1133">Transmembrane helix</keyword>
<evidence type="ECO:0000256" key="3">
    <source>
        <dbReference type="ARBA" id="ARBA00022723"/>
    </source>
</evidence>
<dbReference type="AlphaFoldDB" id="A0AAV4M0B7"/>
<reference evidence="9 10" key="1">
    <citation type="submission" date="2021-06" db="EMBL/GenBank/DDBJ databases">
        <title>Genome sequence of Babesia caballi.</title>
        <authorList>
            <person name="Yamagishi J."/>
            <person name="Kidaka T."/>
            <person name="Ochi A."/>
        </authorList>
    </citation>
    <scope>NUCLEOTIDE SEQUENCE [LARGE SCALE GENOMIC DNA]</scope>
    <source>
        <strain evidence="9">USDA-D6B2</strain>
    </source>
</reference>
<organism evidence="9 10">
    <name type="scientific">Babesia caballi</name>
    <dbReference type="NCBI Taxonomy" id="5871"/>
    <lineage>
        <taxon>Eukaryota</taxon>
        <taxon>Sar</taxon>
        <taxon>Alveolata</taxon>
        <taxon>Apicomplexa</taxon>
        <taxon>Aconoidasida</taxon>
        <taxon>Piroplasmida</taxon>
        <taxon>Babesiidae</taxon>
        <taxon>Babesia</taxon>
    </lineage>
</organism>
<evidence type="ECO:0000256" key="8">
    <source>
        <dbReference type="SAM" id="Phobius"/>
    </source>
</evidence>
<dbReference type="Proteomes" id="UP001497744">
    <property type="component" value="Unassembled WGS sequence"/>
</dbReference>
<comment type="caution">
    <text evidence="9">The sequence shown here is derived from an EMBL/GenBank/DDBJ whole genome shotgun (WGS) entry which is preliminary data.</text>
</comment>
<evidence type="ECO:0000256" key="6">
    <source>
        <dbReference type="ARBA" id="ARBA00023157"/>
    </source>
</evidence>
<comment type="similarity">
    <text evidence="1">Belongs to the nuclease type I family.</text>
</comment>
<keyword evidence="2" id="KW-0540">Nuclease</keyword>
<keyword evidence="8" id="KW-0472">Membrane</keyword>
<sequence length="353" mass="41028">MDRLRRLKVILHGHDLVDYTWWAAEVQRRIPESAPLHKQIQNDETCAAFDSSCPNGVCLIQGAKFFFAKLMNSGYQVSTMPNKFELPPFKYPKEVSFSASDSLKYLVVLLADMHYPFNVDLKEPYSRGQKKVNVSEYPMWESLCKEALGHTNPTFEEFVSKVYMPHYIHTNVDSWYGAWTNVEVLGSRYKVEQEAFNRNTWDNFEIWATETAHLNCSTLITRNDHRGDLNTVELSDPLLERLGMLIRFQIVLAGARIAIVLNYILSHREIKYCEKTGLLIVQNPKDKWTADDYKFAALMVFFACIGLACAYCIARGIRHAYRTTFKGRVETALHNWRERRKNKYKPHLDVHDN</sequence>
<keyword evidence="6" id="KW-1015">Disulfide bond</keyword>
<keyword evidence="7" id="KW-0325">Glycoprotein</keyword>
<feature type="transmembrane region" description="Helical" evidence="8">
    <location>
        <begin position="244"/>
        <end position="265"/>
    </location>
</feature>
<dbReference type="InterPro" id="IPR003154">
    <property type="entry name" value="S1/P1nuclease"/>
</dbReference>
<name>A0AAV4M0B7_BABCB</name>
<keyword evidence="3" id="KW-0479">Metal-binding</keyword>
<feature type="transmembrane region" description="Helical" evidence="8">
    <location>
        <begin position="295"/>
        <end position="314"/>
    </location>
</feature>
<accession>A0AAV4M0B7</accession>
<proteinExistence type="inferred from homology"/>
<evidence type="ECO:0000313" key="9">
    <source>
        <dbReference type="EMBL" id="GIX65526.1"/>
    </source>
</evidence>
<dbReference type="GO" id="GO:0004519">
    <property type="term" value="F:endonuclease activity"/>
    <property type="evidence" value="ECO:0007669"/>
    <property type="project" value="UniProtKB-KW"/>
</dbReference>
<evidence type="ECO:0000313" key="10">
    <source>
        <dbReference type="Proteomes" id="UP001497744"/>
    </source>
</evidence>
<dbReference type="EMBL" id="BPLF01000005">
    <property type="protein sequence ID" value="GIX65526.1"/>
    <property type="molecule type" value="Genomic_DNA"/>
</dbReference>